<proteinExistence type="predicted"/>
<dbReference type="Proteomes" id="UP000824540">
    <property type="component" value="Unassembled WGS sequence"/>
</dbReference>
<evidence type="ECO:0000313" key="3">
    <source>
        <dbReference type="Proteomes" id="UP000824540"/>
    </source>
</evidence>
<gene>
    <name evidence="2" type="ORF">JZ751_000785</name>
</gene>
<organism evidence="2 3">
    <name type="scientific">Albula glossodonta</name>
    <name type="common">roundjaw bonefish</name>
    <dbReference type="NCBI Taxonomy" id="121402"/>
    <lineage>
        <taxon>Eukaryota</taxon>
        <taxon>Metazoa</taxon>
        <taxon>Chordata</taxon>
        <taxon>Craniata</taxon>
        <taxon>Vertebrata</taxon>
        <taxon>Euteleostomi</taxon>
        <taxon>Actinopterygii</taxon>
        <taxon>Neopterygii</taxon>
        <taxon>Teleostei</taxon>
        <taxon>Albuliformes</taxon>
        <taxon>Albulidae</taxon>
        <taxon>Albula</taxon>
    </lineage>
</organism>
<reference evidence="2" key="1">
    <citation type="thesis" date="2021" institute="BYU ScholarsArchive" country="Provo, UT, USA">
        <title>Applications of and Algorithms for Genome Assembly and Genomic Analyses with an Emphasis on Marine Teleosts.</title>
        <authorList>
            <person name="Pickett B.D."/>
        </authorList>
    </citation>
    <scope>NUCLEOTIDE SEQUENCE</scope>
    <source>
        <strain evidence="2">HI-2016</strain>
    </source>
</reference>
<comment type="caution">
    <text evidence="2">The sequence shown here is derived from an EMBL/GenBank/DDBJ whole genome shotgun (WGS) entry which is preliminary data.</text>
</comment>
<protein>
    <submittedName>
        <fullName evidence="2">Uncharacterized protein</fullName>
    </submittedName>
</protein>
<name>A0A8T2PXC2_9TELE</name>
<sequence>MRPLAGHLQLQQELAVLKDQPVGQLAIPELAKMSADLSQSEGRTQPDPTNPHQSSHSACLPPLPAAVPDAGAGAMAELDEVDTMCIQVLEDSPDGGVFVVRIHCRDPFLLSFWLRKAFFYNGQVQQTDTRLREEGDGLEFVLHALHRSQRLSNAHYWTPFLVALCLDALLFRYRLPPHLHWNGNIEEVMKENMLVLTR</sequence>
<feature type="region of interest" description="Disordered" evidence="1">
    <location>
        <begin position="35"/>
        <end position="59"/>
    </location>
</feature>
<dbReference type="AlphaFoldDB" id="A0A8T2PXC2"/>
<keyword evidence="3" id="KW-1185">Reference proteome</keyword>
<dbReference type="EMBL" id="JAFBMS010000001">
    <property type="protein sequence ID" value="KAG9355941.1"/>
    <property type="molecule type" value="Genomic_DNA"/>
</dbReference>
<evidence type="ECO:0000256" key="1">
    <source>
        <dbReference type="SAM" id="MobiDB-lite"/>
    </source>
</evidence>
<feature type="compositionally biased region" description="Polar residues" evidence="1">
    <location>
        <begin position="36"/>
        <end position="57"/>
    </location>
</feature>
<accession>A0A8T2PXC2</accession>
<dbReference type="OrthoDB" id="8620323at2759"/>
<evidence type="ECO:0000313" key="2">
    <source>
        <dbReference type="EMBL" id="KAG9355941.1"/>
    </source>
</evidence>